<proteinExistence type="predicted"/>
<feature type="compositionally biased region" description="Low complexity" evidence="7">
    <location>
        <begin position="380"/>
        <end position="393"/>
    </location>
</feature>
<feature type="domain" description="ABC transporter" evidence="9">
    <location>
        <begin position="423"/>
        <end position="681"/>
    </location>
</feature>
<dbReference type="EMBL" id="JASNQZ010000015">
    <property type="protein sequence ID" value="KAL0945944.1"/>
    <property type="molecule type" value="Genomic_DNA"/>
</dbReference>
<evidence type="ECO:0000256" key="6">
    <source>
        <dbReference type="ARBA" id="ARBA00023136"/>
    </source>
</evidence>
<accession>A0ABR3IRQ8</accession>
<feature type="domain" description="ABC transmembrane type-1" evidence="10">
    <location>
        <begin position="1001"/>
        <end position="1261"/>
    </location>
</feature>
<dbReference type="InterPro" id="IPR039421">
    <property type="entry name" value="Type_1_exporter"/>
</dbReference>
<keyword evidence="3" id="KW-0547">Nucleotide-binding</keyword>
<comment type="subcellular location">
    <subcellularLocation>
        <location evidence="1">Membrane</location>
        <topology evidence="1">Multi-pass membrane protein</topology>
    </subcellularLocation>
</comment>
<feature type="transmembrane region" description="Helical" evidence="8">
    <location>
        <begin position="1143"/>
        <end position="1166"/>
    </location>
</feature>
<evidence type="ECO:0000313" key="11">
    <source>
        <dbReference type="EMBL" id="KAL0945944.1"/>
    </source>
</evidence>
<evidence type="ECO:0000259" key="10">
    <source>
        <dbReference type="PROSITE" id="PS50929"/>
    </source>
</evidence>
<feature type="region of interest" description="Disordered" evidence="7">
    <location>
        <begin position="1"/>
        <end position="22"/>
    </location>
</feature>
<feature type="transmembrane region" description="Helical" evidence="8">
    <location>
        <begin position="186"/>
        <end position="206"/>
    </location>
</feature>
<dbReference type="InterPro" id="IPR036640">
    <property type="entry name" value="ABC1_TM_sf"/>
</dbReference>
<evidence type="ECO:0000256" key="8">
    <source>
        <dbReference type="SAM" id="Phobius"/>
    </source>
</evidence>
<feature type="transmembrane region" description="Helical" evidence="8">
    <location>
        <begin position="212"/>
        <end position="234"/>
    </location>
</feature>
<dbReference type="PROSITE" id="PS50929">
    <property type="entry name" value="ABC_TM1F"/>
    <property type="match status" value="2"/>
</dbReference>
<feature type="domain" description="ABC transporter" evidence="9">
    <location>
        <begin position="1319"/>
        <end position="1555"/>
    </location>
</feature>
<dbReference type="SMART" id="SM00382">
    <property type="entry name" value="AAA"/>
    <property type="match status" value="2"/>
</dbReference>
<dbReference type="InterPro" id="IPR003439">
    <property type="entry name" value="ABC_transporter-like_ATP-bd"/>
</dbReference>
<keyword evidence="5 8" id="KW-1133">Transmembrane helix</keyword>
<dbReference type="InterPro" id="IPR027417">
    <property type="entry name" value="P-loop_NTPase"/>
</dbReference>
<feature type="transmembrane region" description="Helical" evidence="8">
    <location>
        <begin position="289"/>
        <end position="309"/>
    </location>
</feature>
<sequence>MVDPETAATPPNNDDERTSTTIPVTPTLTPSIKLLFSLLSRRHILLFLIPAIVCAVISGGVAPFMTYVIGQAFDGFARFPTSSPTQDDKNALLHSVGVAALQLVGLAAASLALSSITSSLWIWTGEQNAMAIRKVVYQSVTSKDIHWFDSNTHGDAQAQQDAPIGAGGLMSKFTNETDQVRMASSLAAGMVLQYATTTLTCLILAFTRSYQLTLVILSAVPVLIFIQGLSQGFAGPLLAVERTQSAVAATRIDRAIAAISTVKAFNASVYEQTTLATCLDALNSIGRRLFTVWGATSGLSQFVTMSMFVQGFWFGSKLIRDGKVSPGDVMAVFWACLIATSNLQMCIPQLITLTKGKFAAVALLSLAQDAQSPPPPSPSAQPQTPTSPSSVFTQSTYTLPHSKSQPRALRKIAPTRCLGEFTLAAIDFSYPSRPTVPILKDVSLFLPARETTFIVGGSGSGKSTVASLLLGLYRPQSGTVLLDDRDASFLDSTWLRHHVMGVSQGEGVVFGGMSVHDNVAVALSAIAGSSAARITREQVVEACTKALLHDFVRGLPDGYDTILAGSTSMGATEVSDASEGGVGLSGGQRQRLAIARAILRDPSVLILDEATSALDPTSRLLVFEALKRSRENRTTIVITHDLSQIGPDDFVYVMREGEVVEQGFRVDLERGVAEGQEGVEEGVFREMLRVQMGMGGFLPTRNIDSTETPSSTAPIPAPEITVSDPEKQDPYTKEDFSDVELSDDSHDAPQTRLRPLTQTLGNWMFEVVADLTRTANGPGGTLGRLSMIGGPAAPGGARESRFGADAFRKAFADAGVAVDAKTDDSVVPAAGKRRKARPTSIAIPSSPVAVVPVARARPETRRLSLQFTPTSPVFSLGDGYYAHTPGYGYAEEEWALDSAVGLVHSEEAGEQDDALKRYARVEEERRRRRQRAGGRKRWDSEKAVPPTLSIKVDPKRRWGSRKGGKSPKLEPTSDDDAAAAYPFWTLVRSIYPTVPHKPIVALGLLICLCSGAMTPIFSFLLSRLLFEASTGADNTKVINYFGGIVLGIAALDGLLIGLKYFVMESTALAWVTRIRKLAFARVLAQDRKFFDRATNSPARIVQILVKDGEDAANLIAVVAGQCLVVVAMLSVGLVWALARGWQLTLAGFAIAPVFAGTMAVQTRLVAKCELRNKRAREEVAKGYYEAISNIRCIRAMSFENIFKTQFDNAADCALSTGVRGAFVEGCTYGVSSALIYLAEALLFYVGAVLIANGTYTYLQMVEVLNLVVFSVTIGSQLMAFTERIAKSTQATRDFNQLLQLSSDTDESRGVLRPQLMGSVTFNNVSFSYPERKDVQVLKNLNLEIADGECVAVVGASGCGKSTIAALLQRLYEPESGVIAIGLNELRATDVYHLRQNVSVVSQNPNLFDATVAENITYGNESLTEMDVRRAAKAAHVHDFVMSLPQGYDTPIGENASLISGGQAQRLQIARALARPSRILILDECTSALDAQNQAAVLETIRDAKVGRTTIMVTHKVPVMRMCDRIVLVHEGAVVEHGTYDELMERKGVFATLASGGEWVGE</sequence>
<feature type="transmembrane region" description="Helical" evidence="8">
    <location>
        <begin position="999"/>
        <end position="1020"/>
    </location>
</feature>
<feature type="transmembrane region" description="Helical" evidence="8">
    <location>
        <begin position="1257"/>
        <end position="1280"/>
    </location>
</feature>
<evidence type="ECO:0000313" key="12">
    <source>
        <dbReference type="Proteomes" id="UP001556367"/>
    </source>
</evidence>
<name>A0ABR3IRQ8_9AGAR</name>
<evidence type="ECO:0000256" key="2">
    <source>
        <dbReference type="ARBA" id="ARBA00022692"/>
    </source>
</evidence>
<dbReference type="Gene3D" id="3.40.50.300">
    <property type="entry name" value="P-loop containing nucleotide triphosphate hydrolases"/>
    <property type="match status" value="2"/>
</dbReference>
<feature type="transmembrane region" description="Helical" evidence="8">
    <location>
        <begin position="99"/>
        <end position="123"/>
    </location>
</feature>
<gene>
    <name evidence="11" type="ORF">HGRIS_012223</name>
</gene>
<dbReference type="SUPFAM" id="SSF90123">
    <property type="entry name" value="ABC transporter transmembrane region"/>
    <property type="match status" value="2"/>
</dbReference>
<reference evidence="12" key="1">
    <citation type="submission" date="2024-06" db="EMBL/GenBank/DDBJ databases">
        <title>Multi-omics analyses provide insights into the biosynthesis of the anticancer antibiotic pleurotin in Hohenbuehelia grisea.</title>
        <authorList>
            <person name="Weaver J.A."/>
            <person name="Alberti F."/>
        </authorList>
    </citation>
    <scope>NUCLEOTIDE SEQUENCE [LARGE SCALE GENOMIC DNA]</scope>
    <source>
        <strain evidence="12">T-177</strain>
    </source>
</reference>
<keyword evidence="2 8" id="KW-0812">Transmembrane</keyword>
<protein>
    <recommendedName>
        <fullName evidence="13">P-loop containing nucleoside triphosphate hydrolase protein</fullName>
    </recommendedName>
</protein>
<dbReference type="CDD" id="cd18577">
    <property type="entry name" value="ABC_6TM_Pgp_ABCB1_D1_like"/>
    <property type="match status" value="1"/>
</dbReference>
<dbReference type="PANTHER" id="PTHR43394">
    <property type="entry name" value="ATP-DEPENDENT PERMEASE MDL1, MITOCHONDRIAL"/>
    <property type="match status" value="1"/>
</dbReference>
<feature type="compositionally biased region" description="Basic and acidic residues" evidence="7">
    <location>
        <begin position="724"/>
        <end position="736"/>
    </location>
</feature>
<dbReference type="SUPFAM" id="SSF52540">
    <property type="entry name" value="P-loop containing nucleoside triphosphate hydrolases"/>
    <property type="match status" value="2"/>
</dbReference>
<keyword evidence="6 8" id="KW-0472">Membrane</keyword>
<dbReference type="PANTHER" id="PTHR43394:SF18">
    <property type="entry name" value="ABC TRANSPORTER B FAMILY MEMBER 11-LIKE"/>
    <property type="match status" value="1"/>
</dbReference>
<dbReference type="Pfam" id="PF00664">
    <property type="entry name" value="ABC_membrane"/>
    <property type="match status" value="2"/>
</dbReference>
<feature type="region of interest" description="Disordered" evidence="7">
    <location>
        <begin position="701"/>
        <end position="751"/>
    </location>
</feature>
<evidence type="ECO:0000256" key="4">
    <source>
        <dbReference type="ARBA" id="ARBA00022840"/>
    </source>
</evidence>
<evidence type="ECO:0000256" key="5">
    <source>
        <dbReference type="ARBA" id="ARBA00022989"/>
    </source>
</evidence>
<evidence type="ECO:0008006" key="13">
    <source>
        <dbReference type="Google" id="ProtNLM"/>
    </source>
</evidence>
<feature type="transmembrane region" description="Helical" evidence="8">
    <location>
        <begin position="1114"/>
        <end position="1137"/>
    </location>
</feature>
<dbReference type="CDD" id="cd18578">
    <property type="entry name" value="ABC_6TM_Pgp_ABCB1_D2_like"/>
    <property type="match status" value="1"/>
</dbReference>
<evidence type="ECO:0000256" key="3">
    <source>
        <dbReference type="ARBA" id="ARBA00022741"/>
    </source>
</evidence>
<feature type="domain" description="ABC transmembrane type-1" evidence="10">
    <location>
        <begin position="51"/>
        <end position="355"/>
    </location>
</feature>
<keyword evidence="12" id="KW-1185">Reference proteome</keyword>
<feature type="region of interest" description="Disordered" evidence="7">
    <location>
        <begin position="369"/>
        <end position="393"/>
    </location>
</feature>
<feature type="transmembrane region" description="Helical" evidence="8">
    <location>
        <begin position="1233"/>
        <end position="1251"/>
    </location>
</feature>
<comment type="caution">
    <text evidence="11">The sequence shown here is derived from an EMBL/GenBank/DDBJ whole genome shotgun (WGS) entry which is preliminary data.</text>
</comment>
<feature type="transmembrane region" description="Helical" evidence="8">
    <location>
        <begin position="1040"/>
        <end position="1062"/>
    </location>
</feature>
<evidence type="ECO:0000256" key="1">
    <source>
        <dbReference type="ARBA" id="ARBA00004141"/>
    </source>
</evidence>
<organism evidence="11 12">
    <name type="scientific">Hohenbuehelia grisea</name>
    <dbReference type="NCBI Taxonomy" id="104357"/>
    <lineage>
        <taxon>Eukaryota</taxon>
        <taxon>Fungi</taxon>
        <taxon>Dikarya</taxon>
        <taxon>Basidiomycota</taxon>
        <taxon>Agaricomycotina</taxon>
        <taxon>Agaricomycetes</taxon>
        <taxon>Agaricomycetidae</taxon>
        <taxon>Agaricales</taxon>
        <taxon>Pleurotineae</taxon>
        <taxon>Pleurotaceae</taxon>
        <taxon>Hohenbuehelia</taxon>
    </lineage>
</organism>
<dbReference type="Pfam" id="PF00005">
    <property type="entry name" value="ABC_tran"/>
    <property type="match status" value="2"/>
</dbReference>
<dbReference type="Proteomes" id="UP001556367">
    <property type="component" value="Unassembled WGS sequence"/>
</dbReference>
<dbReference type="PROSITE" id="PS50893">
    <property type="entry name" value="ABC_TRANSPORTER_2"/>
    <property type="match status" value="2"/>
</dbReference>
<dbReference type="Gene3D" id="1.20.1560.10">
    <property type="entry name" value="ABC transporter type 1, transmembrane domain"/>
    <property type="match status" value="2"/>
</dbReference>
<evidence type="ECO:0000256" key="7">
    <source>
        <dbReference type="SAM" id="MobiDB-lite"/>
    </source>
</evidence>
<dbReference type="InterPro" id="IPR017871">
    <property type="entry name" value="ABC_transporter-like_CS"/>
</dbReference>
<evidence type="ECO:0000259" key="9">
    <source>
        <dbReference type="PROSITE" id="PS50893"/>
    </source>
</evidence>
<feature type="region of interest" description="Disordered" evidence="7">
    <location>
        <begin position="954"/>
        <end position="973"/>
    </location>
</feature>
<feature type="transmembrane region" description="Helical" evidence="8">
    <location>
        <begin position="44"/>
        <end position="69"/>
    </location>
</feature>
<dbReference type="InterPro" id="IPR003593">
    <property type="entry name" value="AAA+_ATPase"/>
</dbReference>
<dbReference type="InterPro" id="IPR011527">
    <property type="entry name" value="ABC1_TM_dom"/>
</dbReference>
<dbReference type="PROSITE" id="PS00211">
    <property type="entry name" value="ABC_TRANSPORTER_1"/>
    <property type="match status" value="2"/>
</dbReference>
<feature type="compositionally biased region" description="Polar residues" evidence="7">
    <location>
        <begin position="702"/>
        <end position="713"/>
    </location>
</feature>
<keyword evidence="4" id="KW-0067">ATP-binding</keyword>